<dbReference type="STRING" id="692418.SAMN04488029_0025"/>
<proteinExistence type="predicted"/>
<keyword evidence="1" id="KW-1133">Transmembrane helix</keyword>
<keyword evidence="1" id="KW-0812">Transmembrane</keyword>
<dbReference type="AlphaFoldDB" id="A0A1W2G4S0"/>
<dbReference type="RefSeq" id="WP_084370391.1">
    <property type="nucleotide sequence ID" value="NZ_FWYF01000001.1"/>
</dbReference>
<gene>
    <name evidence="2" type="ORF">SAMN04488029_0025</name>
</gene>
<feature type="transmembrane region" description="Helical" evidence="1">
    <location>
        <begin position="94"/>
        <end position="111"/>
    </location>
</feature>
<reference evidence="2 3" key="1">
    <citation type="submission" date="2017-04" db="EMBL/GenBank/DDBJ databases">
        <authorList>
            <person name="Afonso C.L."/>
            <person name="Miller P.J."/>
            <person name="Scott M.A."/>
            <person name="Spackman E."/>
            <person name="Goraichik I."/>
            <person name="Dimitrov K.M."/>
            <person name="Suarez D.L."/>
            <person name="Swayne D.E."/>
        </authorList>
    </citation>
    <scope>NUCLEOTIDE SEQUENCE [LARGE SCALE GENOMIC DNA]</scope>
    <source>
        <strain evidence="2 3">DSM 26133</strain>
    </source>
</reference>
<evidence type="ECO:0000256" key="1">
    <source>
        <dbReference type="SAM" id="Phobius"/>
    </source>
</evidence>
<evidence type="ECO:0000313" key="2">
    <source>
        <dbReference type="EMBL" id="SMD31667.1"/>
    </source>
</evidence>
<protein>
    <submittedName>
        <fullName evidence="2">Uncharacterized protein</fullName>
    </submittedName>
</protein>
<feature type="transmembrane region" description="Helical" evidence="1">
    <location>
        <begin position="45"/>
        <end position="65"/>
    </location>
</feature>
<feature type="transmembrane region" description="Helical" evidence="1">
    <location>
        <begin position="12"/>
        <end position="33"/>
    </location>
</feature>
<keyword evidence="3" id="KW-1185">Reference proteome</keyword>
<dbReference type="OrthoDB" id="946970at2"/>
<evidence type="ECO:0000313" key="3">
    <source>
        <dbReference type="Proteomes" id="UP000192472"/>
    </source>
</evidence>
<feature type="transmembrane region" description="Helical" evidence="1">
    <location>
        <begin position="117"/>
        <end position="136"/>
    </location>
</feature>
<dbReference type="EMBL" id="FWYF01000001">
    <property type="protein sequence ID" value="SMD31667.1"/>
    <property type="molecule type" value="Genomic_DNA"/>
</dbReference>
<accession>A0A1W2G4S0</accession>
<keyword evidence="1" id="KW-0472">Membrane</keyword>
<organism evidence="2 3">
    <name type="scientific">Reichenbachiella faecimaris</name>
    <dbReference type="NCBI Taxonomy" id="692418"/>
    <lineage>
        <taxon>Bacteria</taxon>
        <taxon>Pseudomonadati</taxon>
        <taxon>Bacteroidota</taxon>
        <taxon>Cytophagia</taxon>
        <taxon>Cytophagales</taxon>
        <taxon>Reichenbachiellaceae</taxon>
        <taxon>Reichenbachiella</taxon>
    </lineage>
</organism>
<name>A0A1W2G4S0_REIFA</name>
<dbReference type="Proteomes" id="UP000192472">
    <property type="component" value="Unassembled WGS sequence"/>
</dbReference>
<sequence length="226" mass="25963">MGKVIRQKLPTEYSIGILLLIFVLSYFLSGRLFETQMADADQVPNLYVGMLLASVAVIIMVLILWEELLFPVRIDPTDEEVIFRNHRNKLKIQVLIYLSIPAIVVFLFVNYEVNLFSFIPFALVCLIAPVAGKLGTGINNYNDFLRLTEKEIEYKNNELEGTIQVADIQTMSLIRDEDGILSKLDVSMTDHAQLTIDLDEMELEEFYDTIEEYMSVHYKQLLSRKG</sequence>